<sequence>MVLFVNDRVLKERVPIQSFMPIVRAVDRISFNTVYRAGAILINWTMLAKSARTHARTIHTYISWVISTQARLNSPRHYRYARTYREKIIETDEKTRKERKRERGGKCRRVAD</sequence>
<accession>A0A1S0UC43</accession>
<evidence type="ECO:0000256" key="1">
    <source>
        <dbReference type="SAM" id="MobiDB-lite"/>
    </source>
</evidence>
<feature type="region of interest" description="Disordered" evidence="1">
    <location>
        <begin position="91"/>
        <end position="112"/>
    </location>
</feature>
<organism evidence="2">
    <name type="scientific">Loa loa</name>
    <name type="common">Eye worm</name>
    <name type="synonym">Filaria loa</name>
    <dbReference type="NCBI Taxonomy" id="7209"/>
    <lineage>
        <taxon>Eukaryota</taxon>
        <taxon>Metazoa</taxon>
        <taxon>Ecdysozoa</taxon>
        <taxon>Nematoda</taxon>
        <taxon>Chromadorea</taxon>
        <taxon>Rhabditida</taxon>
        <taxon>Spirurina</taxon>
        <taxon>Spiruromorpha</taxon>
        <taxon>Filarioidea</taxon>
        <taxon>Onchocercidae</taxon>
        <taxon>Loa</taxon>
    </lineage>
</organism>
<dbReference type="CTD" id="9937375"/>
<evidence type="ECO:0000313" key="2">
    <source>
        <dbReference type="EMBL" id="EFO28475.1"/>
    </source>
</evidence>
<dbReference type="EMBL" id="JH712069">
    <property type="protein sequence ID" value="EFO28475.1"/>
    <property type="molecule type" value="Genomic_DNA"/>
</dbReference>
<feature type="compositionally biased region" description="Basic residues" evidence="1">
    <location>
        <begin position="97"/>
        <end position="112"/>
    </location>
</feature>
<gene>
    <name evidence="2" type="ORF">LOAG_00019</name>
</gene>
<dbReference type="RefSeq" id="XP_003135608.1">
    <property type="nucleotide sequence ID" value="XM_003135560.1"/>
</dbReference>
<dbReference type="InParanoid" id="A0A1S0UC43"/>
<protein>
    <submittedName>
        <fullName evidence="2">Uncharacterized protein</fullName>
    </submittedName>
</protein>
<dbReference type="GeneID" id="9937375"/>
<reference evidence="2" key="1">
    <citation type="submission" date="2012-04" db="EMBL/GenBank/DDBJ databases">
        <title>The Genome Sequence of Loa loa.</title>
        <authorList>
            <consortium name="The Broad Institute Genome Sequencing Platform"/>
            <consortium name="Broad Institute Genome Sequencing Center for Infectious Disease"/>
            <person name="Nutman T.B."/>
            <person name="Fink D.L."/>
            <person name="Russ C."/>
            <person name="Young S."/>
            <person name="Zeng Q."/>
            <person name="Gargeya S."/>
            <person name="Alvarado L."/>
            <person name="Berlin A."/>
            <person name="Chapman S.B."/>
            <person name="Chen Z."/>
            <person name="Freedman E."/>
            <person name="Gellesch M."/>
            <person name="Goldberg J."/>
            <person name="Griggs A."/>
            <person name="Gujja S."/>
            <person name="Heilman E.R."/>
            <person name="Heiman D."/>
            <person name="Howarth C."/>
            <person name="Mehta T."/>
            <person name="Neiman D."/>
            <person name="Pearson M."/>
            <person name="Roberts A."/>
            <person name="Saif S."/>
            <person name="Shea T."/>
            <person name="Shenoy N."/>
            <person name="Sisk P."/>
            <person name="Stolte C."/>
            <person name="Sykes S."/>
            <person name="White J."/>
            <person name="Yandava C."/>
            <person name="Haas B."/>
            <person name="Henn M.R."/>
            <person name="Nusbaum C."/>
            <person name="Birren B."/>
        </authorList>
    </citation>
    <scope>NUCLEOTIDE SEQUENCE [LARGE SCALE GENOMIC DNA]</scope>
</reference>
<proteinExistence type="predicted"/>
<name>A0A1S0UC43_LOALO</name>
<dbReference type="AlphaFoldDB" id="A0A1S0UC43"/>
<dbReference type="KEGG" id="loa:LOAG_00019"/>